<dbReference type="RefSeq" id="WP_085476654.1">
    <property type="nucleotide sequence ID" value="NZ_FXBM01000002.1"/>
</dbReference>
<dbReference type="STRING" id="1891671.SAMN06295885_2210"/>
<evidence type="ECO:0000313" key="4">
    <source>
        <dbReference type="Proteomes" id="UP000193711"/>
    </source>
</evidence>
<evidence type="ECO:0000256" key="1">
    <source>
        <dbReference type="SAM" id="Coils"/>
    </source>
</evidence>
<keyword evidence="2" id="KW-1133">Transmembrane helix</keyword>
<keyword evidence="2" id="KW-0472">Membrane</keyword>
<proteinExistence type="predicted"/>
<reference evidence="4" key="1">
    <citation type="submission" date="2017-04" db="EMBL/GenBank/DDBJ databases">
        <authorList>
            <person name="Varghese N."/>
            <person name="Submissions S."/>
        </authorList>
    </citation>
    <scope>NUCLEOTIDE SEQUENCE [LARGE SCALE GENOMIC DNA]</scope>
    <source>
        <strain evidence="4">VKM Ac-2121</strain>
    </source>
</reference>
<organism evidence="3 4">
    <name type="scientific">Rathayibacter oskolensis</name>
    <dbReference type="NCBI Taxonomy" id="1891671"/>
    <lineage>
        <taxon>Bacteria</taxon>
        <taxon>Bacillati</taxon>
        <taxon>Actinomycetota</taxon>
        <taxon>Actinomycetes</taxon>
        <taxon>Micrococcales</taxon>
        <taxon>Microbacteriaceae</taxon>
        <taxon>Rathayibacter</taxon>
    </lineage>
</organism>
<dbReference type="AlphaFoldDB" id="A0A1X7NZB0"/>
<evidence type="ECO:0000313" key="3">
    <source>
        <dbReference type="EMBL" id="SMH43586.1"/>
    </source>
</evidence>
<protein>
    <submittedName>
        <fullName evidence="3">Uncharacterized protein</fullName>
    </submittedName>
</protein>
<sequence>MTSGFDLLFVLYSVFLVVVVVVLIVLAVLLCRLAIAARENQLTTARLRELQIERMLAEDEGPARELG</sequence>
<keyword evidence="2" id="KW-0812">Transmembrane</keyword>
<feature type="coiled-coil region" evidence="1">
    <location>
        <begin position="33"/>
        <end position="60"/>
    </location>
</feature>
<keyword evidence="4" id="KW-1185">Reference proteome</keyword>
<gene>
    <name evidence="3" type="ORF">SAMN06295885_2210</name>
</gene>
<dbReference type="EMBL" id="FXBM01000002">
    <property type="protein sequence ID" value="SMH43586.1"/>
    <property type="molecule type" value="Genomic_DNA"/>
</dbReference>
<evidence type="ECO:0000256" key="2">
    <source>
        <dbReference type="SAM" id="Phobius"/>
    </source>
</evidence>
<accession>A0A1X7NZB0</accession>
<dbReference type="Proteomes" id="UP000193711">
    <property type="component" value="Unassembled WGS sequence"/>
</dbReference>
<keyword evidence="1" id="KW-0175">Coiled coil</keyword>
<feature type="transmembrane region" description="Helical" evidence="2">
    <location>
        <begin position="12"/>
        <end position="35"/>
    </location>
</feature>
<name>A0A1X7NZB0_9MICO</name>